<gene>
    <name evidence="2" type="ORF">M441DRAFT_252757</name>
</gene>
<dbReference type="AlphaFoldDB" id="A0A2T3YY67"/>
<name>A0A2T3YY67_TRIA4</name>
<evidence type="ECO:0000256" key="1">
    <source>
        <dbReference type="SAM" id="MobiDB-lite"/>
    </source>
</evidence>
<reference evidence="2 3" key="1">
    <citation type="submission" date="2016-07" db="EMBL/GenBank/DDBJ databases">
        <title>Multiple horizontal gene transfer events from other fungi enriched the ability of initially mycotrophic Trichoderma (Ascomycota) to feed on dead plant biomass.</title>
        <authorList>
            <consortium name="DOE Joint Genome Institute"/>
            <person name="Aerts A."/>
            <person name="Atanasova L."/>
            <person name="Chenthamara K."/>
            <person name="Zhang J."/>
            <person name="Grujic M."/>
            <person name="Henrissat B."/>
            <person name="Kuo A."/>
            <person name="Salamov A."/>
            <person name="Lipzen A."/>
            <person name="Labutti K."/>
            <person name="Barry K."/>
            <person name="Miao Y."/>
            <person name="Rahimi M.J."/>
            <person name="Shen Q."/>
            <person name="Grigoriev I.V."/>
            <person name="Kubicek C.P."/>
            <person name="Druzhinina I.S."/>
        </authorList>
    </citation>
    <scope>NUCLEOTIDE SEQUENCE [LARGE SCALE GENOMIC DNA]</scope>
    <source>
        <strain evidence="2 3">CBS 433.97</strain>
    </source>
</reference>
<keyword evidence="3" id="KW-1185">Reference proteome</keyword>
<evidence type="ECO:0000313" key="3">
    <source>
        <dbReference type="Proteomes" id="UP000240493"/>
    </source>
</evidence>
<protein>
    <submittedName>
        <fullName evidence="2">Uncharacterized protein</fullName>
    </submittedName>
</protein>
<evidence type="ECO:0000313" key="2">
    <source>
        <dbReference type="EMBL" id="PTB37488.1"/>
    </source>
</evidence>
<accession>A0A2T3YY67</accession>
<feature type="compositionally biased region" description="Basic and acidic residues" evidence="1">
    <location>
        <begin position="151"/>
        <end position="171"/>
    </location>
</feature>
<organism evidence="2 3">
    <name type="scientific">Trichoderma asperellum (strain ATCC 204424 / CBS 433.97 / NBRC 101777)</name>
    <dbReference type="NCBI Taxonomy" id="1042311"/>
    <lineage>
        <taxon>Eukaryota</taxon>
        <taxon>Fungi</taxon>
        <taxon>Dikarya</taxon>
        <taxon>Ascomycota</taxon>
        <taxon>Pezizomycotina</taxon>
        <taxon>Sordariomycetes</taxon>
        <taxon>Hypocreomycetidae</taxon>
        <taxon>Hypocreales</taxon>
        <taxon>Hypocreaceae</taxon>
        <taxon>Trichoderma</taxon>
    </lineage>
</organism>
<proteinExistence type="predicted"/>
<feature type="region of interest" description="Disordered" evidence="1">
    <location>
        <begin position="151"/>
        <end position="172"/>
    </location>
</feature>
<dbReference type="EMBL" id="KZ679267">
    <property type="protein sequence ID" value="PTB37488.1"/>
    <property type="molecule type" value="Genomic_DNA"/>
</dbReference>
<sequence length="202" mass="22522">MPRPPTTPTLSFTHFLAHHLLMPSTTCTCKLAYAYGNQLSSRSKLAQSPTSTGSMITKSQRRQSAECRAQIRAEQCNAAGPTEAGRPRNKRLHTCTRVDAPNPVWPRRLVFIRYCCLISKSLFALLALVLASRIYIGLALLAPSPHGDLTARKRSLGERTPPRPHSIDGSRARWATARRLRVASWADAEGEKKRHQSPAFRR</sequence>
<dbReference type="Proteomes" id="UP000240493">
    <property type="component" value="Unassembled WGS sequence"/>
</dbReference>